<gene>
    <name evidence="3" type="ORF">D1610_03200</name>
</gene>
<dbReference type="GO" id="GO:0016779">
    <property type="term" value="F:nucleotidyltransferase activity"/>
    <property type="evidence" value="ECO:0007669"/>
    <property type="project" value="UniProtKB-ARBA"/>
</dbReference>
<dbReference type="Proteomes" id="UP000266693">
    <property type="component" value="Unassembled WGS sequence"/>
</dbReference>
<dbReference type="SUPFAM" id="SSF53448">
    <property type="entry name" value="Nucleotide-diphospho-sugar transferases"/>
    <property type="match status" value="1"/>
</dbReference>
<evidence type="ECO:0000313" key="3">
    <source>
        <dbReference type="EMBL" id="RHW19134.1"/>
    </source>
</evidence>
<reference evidence="3 4" key="1">
    <citation type="submission" date="2018-08" db="EMBL/GenBank/DDBJ databases">
        <title>The multiple taxonomic identification of Sphingomonas gilva.</title>
        <authorList>
            <person name="Zhu D."/>
            <person name="Zheng S."/>
        </authorList>
    </citation>
    <scope>NUCLEOTIDE SEQUENCE [LARGE SCALE GENOMIC DNA]</scope>
    <source>
        <strain evidence="3 4">ZDH117</strain>
    </source>
</reference>
<proteinExistence type="predicted"/>
<keyword evidence="1" id="KW-0460">Magnesium</keyword>
<dbReference type="OrthoDB" id="9779263at2"/>
<evidence type="ECO:0000313" key="4">
    <source>
        <dbReference type="Proteomes" id="UP000266693"/>
    </source>
</evidence>
<dbReference type="InterPro" id="IPR029044">
    <property type="entry name" value="Nucleotide-diphossugar_trans"/>
</dbReference>
<dbReference type="Pfam" id="PF12804">
    <property type="entry name" value="NTP_transf_3"/>
    <property type="match status" value="1"/>
</dbReference>
<comment type="caution">
    <text evidence="3">The sequence shown here is derived from an EMBL/GenBank/DDBJ whole genome shotgun (WGS) entry which is preliminary data.</text>
</comment>
<dbReference type="RefSeq" id="WP_118862642.1">
    <property type="nucleotide sequence ID" value="NZ_QWLV01000001.1"/>
</dbReference>
<dbReference type="PANTHER" id="PTHR43777:SF1">
    <property type="entry name" value="MOLYBDENUM COFACTOR CYTIDYLYLTRANSFERASE"/>
    <property type="match status" value="1"/>
</dbReference>
<dbReference type="CDD" id="cd04182">
    <property type="entry name" value="GT_2_like_f"/>
    <property type="match status" value="1"/>
</dbReference>
<dbReference type="Gene3D" id="3.90.550.10">
    <property type="entry name" value="Spore Coat Polysaccharide Biosynthesis Protein SpsA, Chain A"/>
    <property type="match status" value="1"/>
</dbReference>
<dbReference type="InterPro" id="IPR025877">
    <property type="entry name" value="MobA-like_NTP_Trfase"/>
</dbReference>
<dbReference type="EMBL" id="QWLV01000001">
    <property type="protein sequence ID" value="RHW19134.1"/>
    <property type="molecule type" value="Genomic_DNA"/>
</dbReference>
<evidence type="ECO:0000259" key="2">
    <source>
        <dbReference type="Pfam" id="PF12804"/>
    </source>
</evidence>
<name>A0A396RR74_9SPHN</name>
<sequence length="194" mass="20570">MIRAEDTALVLLAAGRSRRFGAADKLAQPFLHQPLGLHVVTALEAIPFRGRYAVVDGTRVDFAARGLTMVRNDDPDLGLSRSVMLGVTAAKGCGCAAVLIALADMPRVTAAHVWRLLDYAEGPDAIVASSNGDHPTPPVLFGAAHFDMLLTLEGQAGARDLVRAGHHMVTSPDELVDIDTPEQLAALRKKYGVG</sequence>
<protein>
    <submittedName>
        <fullName evidence="3">Nucleotidyltransferase family protein</fullName>
    </submittedName>
</protein>
<dbReference type="PANTHER" id="PTHR43777">
    <property type="entry name" value="MOLYBDENUM COFACTOR CYTIDYLYLTRANSFERASE"/>
    <property type="match status" value="1"/>
</dbReference>
<keyword evidence="3" id="KW-0808">Transferase</keyword>
<evidence type="ECO:0000256" key="1">
    <source>
        <dbReference type="ARBA" id="ARBA00022842"/>
    </source>
</evidence>
<feature type="domain" description="MobA-like NTP transferase" evidence="2">
    <location>
        <begin position="10"/>
        <end position="165"/>
    </location>
</feature>
<keyword evidence="4" id="KW-1185">Reference proteome</keyword>
<accession>A0A396RR74</accession>
<organism evidence="3 4">
    <name type="scientific">Sphingomonas gilva</name>
    <dbReference type="NCBI Taxonomy" id="2305907"/>
    <lineage>
        <taxon>Bacteria</taxon>
        <taxon>Pseudomonadati</taxon>
        <taxon>Pseudomonadota</taxon>
        <taxon>Alphaproteobacteria</taxon>
        <taxon>Sphingomonadales</taxon>
        <taxon>Sphingomonadaceae</taxon>
        <taxon>Sphingomonas</taxon>
    </lineage>
</organism>
<dbReference type="AlphaFoldDB" id="A0A396RR74"/>